<evidence type="ECO:0000256" key="2">
    <source>
        <dbReference type="ARBA" id="ARBA00031870"/>
    </source>
</evidence>
<dbReference type="PANTHER" id="PTHR21600:SF84">
    <property type="entry name" value="PSEUDOURIDINE SYNTHASE RSUA_RLUA-LIKE DOMAIN-CONTAINING PROTEIN"/>
    <property type="match status" value="1"/>
</dbReference>
<protein>
    <recommendedName>
        <fullName evidence="2">RNA pseudouridylate synthase</fullName>
    </recommendedName>
    <alternativeName>
        <fullName evidence="3">RNA-uridine isomerase</fullName>
    </alternativeName>
</protein>
<evidence type="ECO:0000313" key="7">
    <source>
        <dbReference type="Proteomes" id="UP001500236"/>
    </source>
</evidence>
<gene>
    <name evidence="6" type="ORF">GCM10010529_18990</name>
</gene>
<comment type="catalytic activity">
    <reaction evidence="1">
        <text>a uridine in RNA = a pseudouridine in RNA</text>
        <dbReference type="Rhea" id="RHEA:48348"/>
        <dbReference type="Rhea" id="RHEA-COMP:12068"/>
        <dbReference type="Rhea" id="RHEA-COMP:12069"/>
        <dbReference type="ChEBI" id="CHEBI:65314"/>
        <dbReference type="ChEBI" id="CHEBI:65315"/>
    </reaction>
</comment>
<proteinExistence type="predicted"/>
<dbReference type="Gene3D" id="3.30.2350.10">
    <property type="entry name" value="Pseudouridine synthase"/>
    <property type="match status" value="1"/>
</dbReference>
<sequence>MAQTSPLPVRDGVNATRLRLPRTGPWETIHDYVLETFGHIDHGGITRRFDDGEVVDAAGRPLTTSTPLGACEFLWYYRSVSDERPLPVTEEILHEDEHLVAVDKPHFLPTTPAGRYVQESLLVRLRRRLDLPDLVPIHRLDRGTAGVVIFSKEPSTRGAYQLLLENRQADKTYECVSALPAEPQHQLGSKDGGPPSFASRFPLTVRNRITKTKGVVVSELQPYEVADSGRRPQDRRAPRRGRRRTTPVPGPNASSRIKLLSTGRNRAGDAVGHFRLIPHTGKTHQLRVHMALLGLGILHDRFYPELLDDAPDDFDRPLQLLARTLSFIDPLSGEPRTFTSRRSLVEAPTTNPLEATPWTD</sequence>
<comment type="caution">
    <text evidence="6">The sequence shown here is derived from an EMBL/GenBank/DDBJ whole genome shotgun (WGS) entry which is preliminary data.</text>
</comment>
<reference evidence="7" key="1">
    <citation type="journal article" date="2019" name="Int. J. Syst. Evol. Microbiol.">
        <title>The Global Catalogue of Microorganisms (GCM) 10K type strain sequencing project: providing services to taxonomists for standard genome sequencing and annotation.</title>
        <authorList>
            <consortium name="The Broad Institute Genomics Platform"/>
            <consortium name="The Broad Institute Genome Sequencing Center for Infectious Disease"/>
            <person name="Wu L."/>
            <person name="Ma J."/>
        </authorList>
    </citation>
    <scope>NUCLEOTIDE SEQUENCE [LARGE SCALE GENOMIC DNA]</scope>
    <source>
        <strain evidence="7">JCM 14309</strain>
    </source>
</reference>
<dbReference type="InterPro" id="IPR006224">
    <property type="entry name" value="PsdUridine_synth_RluA-like_CS"/>
</dbReference>
<name>A0ABP6M1V3_9MICC</name>
<evidence type="ECO:0000259" key="5">
    <source>
        <dbReference type="Pfam" id="PF00849"/>
    </source>
</evidence>
<feature type="domain" description="Pseudouridine synthase RsuA/RluA-like" evidence="5">
    <location>
        <begin position="98"/>
        <end position="291"/>
    </location>
</feature>
<dbReference type="PROSITE" id="PS01129">
    <property type="entry name" value="PSI_RLU"/>
    <property type="match status" value="1"/>
</dbReference>
<evidence type="ECO:0000256" key="4">
    <source>
        <dbReference type="SAM" id="MobiDB-lite"/>
    </source>
</evidence>
<evidence type="ECO:0000256" key="3">
    <source>
        <dbReference type="ARBA" id="ARBA00033164"/>
    </source>
</evidence>
<evidence type="ECO:0000313" key="6">
    <source>
        <dbReference type="EMBL" id="GAA3066295.1"/>
    </source>
</evidence>
<dbReference type="EMBL" id="BAAAVT010000011">
    <property type="protein sequence ID" value="GAA3066295.1"/>
    <property type="molecule type" value="Genomic_DNA"/>
</dbReference>
<dbReference type="InterPro" id="IPR006145">
    <property type="entry name" value="PsdUridine_synth_RsuA/RluA"/>
</dbReference>
<dbReference type="SUPFAM" id="SSF55120">
    <property type="entry name" value="Pseudouridine synthase"/>
    <property type="match status" value="1"/>
</dbReference>
<dbReference type="RefSeq" id="WP_344680691.1">
    <property type="nucleotide sequence ID" value="NZ_BAAAVT010000011.1"/>
</dbReference>
<dbReference type="InterPro" id="IPR020103">
    <property type="entry name" value="PsdUridine_synth_cat_dom_sf"/>
</dbReference>
<organism evidence="6 7">
    <name type="scientific">Nesterenkonia aethiopica</name>
    <dbReference type="NCBI Taxonomy" id="269144"/>
    <lineage>
        <taxon>Bacteria</taxon>
        <taxon>Bacillati</taxon>
        <taxon>Actinomycetota</taxon>
        <taxon>Actinomycetes</taxon>
        <taxon>Micrococcales</taxon>
        <taxon>Micrococcaceae</taxon>
        <taxon>Nesterenkonia</taxon>
    </lineage>
</organism>
<feature type="region of interest" description="Disordered" evidence="4">
    <location>
        <begin position="339"/>
        <end position="360"/>
    </location>
</feature>
<feature type="region of interest" description="Disordered" evidence="4">
    <location>
        <begin position="224"/>
        <end position="256"/>
    </location>
</feature>
<evidence type="ECO:0000256" key="1">
    <source>
        <dbReference type="ARBA" id="ARBA00000073"/>
    </source>
</evidence>
<keyword evidence="7" id="KW-1185">Reference proteome</keyword>
<dbReference type="Proteomes" id="UP001500236">
    <property type="component" value="Unassembled WGS sequence"/>
</dbReference>
<feature type="compositionally biased region" description="Basic and acidic residues" evidence="4">
    <location>
        <begin position="227"/>
        <end position="236"/>
    </location>
</feature>
<dbReference type="InterPro" id="IPR050188">
    <property type="entry name" value="RluA_PseudoU_synthase"/>
</dbReference>
<dbReference type="PANTHER" id="PTHR21600">
    <property type="entry name" value="MITOCHONDRIAL RNA PSEUDOURIDINE SYNTHASE"/>
    <property type="match status" value="1"/>
</dbReference>
<accession>A0ABP6M1V3</accession>
<dbReference type="Pfam" id="PF00849">
    <property type="entry name" value="PseudoU_synth_2"/>
    <property type="match status" value="1"/>
</dbReference>